<evidence type="ECO:0000313" key="8">
    <source>
        <dbReference type="EMBL" id="GEM36153.1"/>
    </source>
</evidence>
<evidence type="ECO:0000313" key="9">
    <source>
        <dbReference type="Proteomes" id="UP000321424"/>
    </source>
</evidence>
<proteinExistence type="inferred from homology"/>
<comment type="similarity">
    <text evidence="1">Belongs to the neocarzinostatin family.</text>
</comment>
<dbReference type="GO" id="GO:0042742">
    <property type="term" value="P:defense response to bacterium"/>
    <property type="evidence" value="ECO:0007669"/>
    <property type="project" value="UniProtKB-KW"/>
</dbReference>
<protein>
    <recommendedName>
        <fullName evidence="10">Neocarzinostatin family protein</fullName>
    </recommendedName>
</protein>
<comment type="caution">
    <text evidence="8">The sequence shown here is derived from an EMBL/GenBank/DDBJ whole genome shotgun (WGS) entry which is preliminary data.</text>
</comment>
<dbReference type="AlphaFoldDB" id="A0A511M684"/>
<dbReference type="Pfam" id="PF00960">
    <property type="entry name" value="Neocarzinostat"/>
    <property type="match status" value="1"/>
</dbReference>
<keyword evidence="5" id="KW-1015">Disulfide bond</keyword>
<keyword evidence="4" id="KW-0238">DNA-binding</keyword>
<dbReference type="Proteomes" id="UP000321424">
    <property type="component" value="Unassembled WGS sequence"/>
</dbReference>
<feature type="transmembrane region" description="Helical" evidence="6">
    <location>
        <begin position="172"/>
        <end position="191"/>
    </location>
</feature>
<dbReference type="GO" id="GO:0003677">
    <property type="term" value="F:DNA binding"/>
    <property type="evidence" value="ECO:0007669"/>
    <property type="project" value="UniProtKB-KW"/>
</dbReference>
<keyword evidence="7" id="KW-0732">Signal</keyword>
<evidence type="ECO:0000256" key="1">
    <source>
        <dbReference type="ARBA" id="ARBA00010648"/>
    </source>
</evidence>
<keyword evidence="6" id="KW-0812">Transmembrane</keyword>
<reference evidence="8 9" key="1">
    <citation type="submission" date="2019-07" db="EMBL/GenBank/DDBJ databases">
        <title>Whole genome shotgun sequence of Nocardia ninae NBRC 108245.</title>
        <authorList>
            <person name="Hosoyama A."/>
            <person name="Uohara A."/>
            <person name="Ohji S."/>
            <person name="Ichikawa N."/>
        </authorList>
    </citation>
    <scope>NUCLEOTIDE SEQUENCE [LARGE SCALE GENOMIC DNA]</scope>
    <source>
        <strain evidence="8 9">NBRC 108245</strain>
    </source>
</reference>
<accession>A0A511M684</accession>
<name>A0A511M684_9NOCA</name>
<dbReference type="InterPro" id="IPR047704">
    <property type="entry name" value="GPS-CTERM"/>
</dbReference>
<dbReference type="OrthoDB" id="3294823at2"/>
<dbReference type="Gene3D" id="2.60.40.230">
    <property type="entry name" value="Neocarzinostatin-like"/>
    <property type="match status" value="1"/>
</dbReference>
<feature type="signal peptide" evidence="7">
    <location>
        <begin position="1"/>
        <end position="29"/>
    </location>
</feature>
<sequence length="196" mass="19603">MRSFGTTARVAVTLALSGFLLGSPATAFADEPAAIQVDATSELTEGQRITLSGSGFRAGLAAVAVGMCKAGFSNGLKDCDLSGGATFVNIGADGTFGPLTLTAHPRFHEIDCTQQQCVLAAAPLPGTEPPAVIAANSAAVPVTFAGARPPTATAPVPAAAARSDTDIEGPSTPLWAATAGLLVLVAGFALADRRRL</sequence>
<dbReference type="InterPro" id="IPR027273">
    <property type="entry name" value="Neocarzinostatin-like"/>
</dbReference>
<evidence type="ECO:0000256" key="4">
    <source>
        <dbReference type="ARBA" id="ARBA00023125"/>
    </source>
</evidence>
<dbReference type="RefSeq" id="WP_147128441.1">
    <property type="nucleotide sequence ID" value="NZ_BJXA01000002.1"/>
</dbReference>
<organism evidence="8 9">
    <name type="scientific">Nocardia ninae NBRC 108245</name>
    <dbReference type="NCBI Taxonomy" id="1210091"/>
    <lineage>
        <taxon>Bacteria</taxon>
        <taxon>Bacillati</taxon>
        <taxon>Actinomycetota</taxon>
        <taxon>Actinomycetes</taxon>
        <taxon>Mycobacteriales</taxon>
        <taxon>Nocardiaceae</taxon>
        <taxon>Nocardia</taxon>
    </lineage>
</organism>
<evidence type="ECO:0000256" key="6">
    <source>
        <dbReference type="SAM" id="Phobius"/>
    </source>
</evidence>
<dbReference type="SUPFAM" id="SSF49319">
    <property type="entry name" value="Actinoxanthin-like"/>
    <property type="match status" value="1"/>
</dbReference>
<evidence type="ECO:0000256" key="5">
    <source>
        <dbReference type="ARBA" id="ARBA00023157"/>
    </source>
</evidence>
<feature type="chain" id="PRO_5022051727" description="Neocarzinostatin family protein" evidence="7">
    <location>
        <begin position="30"/>
        <end position="196"/>
    </location>
</feature>
<keyword evidence="6" id="KW-1133">Transmembrane helix</keyword>
<keyword evidence="2" id="KW-0929">Antimicrobial</keyword>
<gene>
    <name evidence="8" type="ORF">NN4_06720</name>
</gene>
<evidence type="ECO:0000256" key="7">
    <source>
        <dbReference type="SAM" id="SignalP"/>
    </source>
</evidence>
<evidence type="ECO:0000256" key="2">
    <source>
        <dbReference type="ARBA" id="ARBA00022529"/>
    </source>
</evidence>
<dbReference type="NCBIfam" id="NF040681">
    <property type="entry name" value="GPS-CTERM"/>
    <property type="match status" value="1"/>
</dbReference>
<dbReference type="EMBL" id="BJXA01000002">
    <property type="protein sequence ID" value="GEM36153.1"/>
    <property type="molecule type" value="Genomic_DNA"/>
</dbReference>
<keyword evidence="3" id="KW-0044">Antibiotic</keyword>
<keyword evidence="6" id="KW-0472">Membrane</keyword>
<evidence type="ECO:0008006" key="10">
    <source>
        <dbReference type="Google" id="ProtNLM"/>
    </source>
</evidence>
<keyword evidence="9" id="KW-1185">Reference proteome</keyword>
<dbReference type="InterPro" id="IPR002186">
    <property type="entry name" value="Neocarzinostatin_fam"/>
</dbReference>
<evidence type="ECO:0000256" key="3">
    <source>
        <dbReference type="ARBA" id="ARBA00023022"/>
    </source>
</evidence>